<dbReference type="PIRSF" id="PIRSF000137">
    <property type="entry name" value="Alcohol_oxidase"/>
    <property type="match status" value="1"/>
</dbReference>
<dbReference type="InterPro" id="IPR036188">
    <property type="entry name" value="FAD/NAD-bd_sf"/>
</dbReference>
<dbReference type="InterPro" id="IPR012132">
    <property type="entry name" value="GMC_OxRdtase"/>
</dbReference>
<evidence type="ECO:0000313" key="9">
    <source>
        <dbReference type="Proteomes" id="UP000000763"/>
    </source>
</evidence>
<evidence type="ECO:0000256" key="2">
    <source>
        <dbReference type="ARBA" id="ARBA00022729"/>
    </source>
</evidence>
<accession>Q6EPQ2</accession>
<comment type="cofactor">
    <cofactor evidence="3">
        <name>FAD</name>
        <dbReference type="ChEBI" id="CHEBI:57692"/>
    </cofactor>
</comment>
<feature type="binding site" evidence="3">
    <location>
        <begin position="554"/>
        <end position="555"/>
    </location>
    <ligand>
        <name>FAD</name>
        <dbReference type="ChEBI" id="CHEBI:57692"/>
    </ligand>
</feature>
<dbReference type="PROSITE" id="PS00624">
    <property type="entry name" value="GMC_OXRED_2"/>
    <property type="match status" value="1"/>
</dbReference>
<dbReference type="InterPro" id="IPR000172">
    <property type="entry name" value="GMC_OxRdtase_N"/>
</dbReference>
<evidence type="ECO:0000256" key="4">
    <source>
        <dbReference type="PIRSR" id="PIRSR000137-3"/>
    </source>
</evidence>
<keyword evidence="2 5" id="KW-0732">Signal</keyword>
<dbReference type="PANTHER" id="PTHR45968:SF14">
    <property type="entry name" value="OS02G0678300 PROTEIN"/>
    <property type="match status" value="1"/>
</dbReference>
<dbReference type="GO" id="GO:0050660">
    <property type="term" value="F:flavin adenine dinucleotide binding"/>
    <property type="evidence" value="ECO:0007669"/>
    <property type="project" value="InterPro"/>
</dbReference>
<dbReference type="HOGENOM" id="CLU_026750_0_0_1"/>
<feature type="chain" id="PRO_5010141802" evidence="5">
    <location>
        <begin position="26"/>
        <end position="622"/>
    </location>
</feature>
<sequence>MAFLVATTLFLFGQLLLCFSQQVRGVNYTFMREAVEAPVMAYYDYIIIGGGTAGCPLAATLSERYRVLLLERGGSPYDDARVLNMAHFADVLADTSGASPSQRFVSEDGVINARPRVLGGGSCINAGFFTRAGPGYVRALGWDPKEVVSAYQWVEDVVAFQPELGPWQAALRRGLLEIGVVPDNGFTYDHILGTKVGGSIFDAQGRRHTAADLLRYSRPDGIDVFLRARVARIVFSRKGTKPVARGVLYHDARGGSHMAYLNHGARNEIILSAGALGSPQLLMLSGVGPADHLEEFGISLVLDHPGVGQGMSDNPMNAIYVPSPSPVELSLIQVVGITRFGSYIEGASGSDWNSRTSGAAAAQVRSFGMFSPQTGQLATVPPKQRTPEAIARAVEAMSQVPDAALRGGFILEKVLGPQSTGRLALRNLDPDDNPTVSFNYFSHPDDLRRCAAGIATIERVIRSRAFSRFAYPNFAFPATINVTAEFPANLMRMRGGSDPRALEQFCRDTVMTIWHYHGGCQVGRVVDRDYRVLGIEALRVIDGSTFNASPGTNPQATVMMLGRYTPISLCSTVHWLISCQECSLHSSVVNLMYPSCLQKSDRYMGVKIQKERMIAEGSGIEP</sequence>
<feature type="domain" description="Glucose-methanol-choline oxidoreductase N-terminal" evidence="6">
    <location>
        <begin position="274"/>
        <end position="288"/>
    </location>
</feature>
<organism evidence="8 9">
    <name type="scientific">Oryza sativa subsp. japonica</name>
    <name type="common">Rice</name>
    <dbReference type="NCBI Taxonomy" id="39947"/>
    <lineage>
        <taxon>Eukaryota</taxon>
        <taxon>Viridiplantae</taxon>
        <taxon>Streptophyta</taxon>
        <taxon>Embryophyta</taxon>
        <taxon>Tracheophyta</taxon>
        <taxon>Spermatophyta</taxon>
        <taxon>Magnoliopsida</taxon>
        <taxon>Liliopsida</taxon>
        <taxon>Poales</taxon>
        <taxon>Poaceae</taxon>
        <taxon>BOP clade</taxon>
        <taxon>Oryzoideae</taxon>
        <taxon>Oryzeae</taxon>
        <taxon>Oryzinae</taxon>
        <taxon>Oryza</taxon>
        <taxon>Oryza sativa</taxon>
    </lineage>
</organism>
<keyword evidence="3" id="KW-0274">FAD</keyword>
<name>Q6EPQ2_ORYSJ</name>
<dbReference type="Gene3D" id="3.50.50.60">
    <property type="entry name" value="FAD/NAD(P)-binding domain"/>
    <property type="match status" value="1"/>
</dbReference>
<reference evidence="9" key="3">
    <citation type="journal article" date="2005" name="Nature">
        <title>The map-based sequence of the rice genome.</title>
        <authorList>
            <consortium name="International rice genome sequencing project (IRGSP)"/>
            <person name="Matsumoto T."/>
            <person name="Wu J."/>
            <person name="Kanamori H."/>
            <person name="Katayose Y."/>
            <person name="Fujisawa M."/>
            <person name="Namiki N."/>
            <person name="Mizuno H."/>
            <person name="Yamamoto K."/>
            <person name="Antonio B.A."/>
            <person name="Baba T."/>
            <person name="Sakata K."/>
            <person name="Nagamura Y."/>
            <person name="Aoki H."/>
            <person name="Arikawa K."/>
            <person name="Arita K."/>
            <person name="Bito T."/>
            <person name="Chiden Y."/>
            <person name="Fujitsuka N."/>
            <person name="Fukunaka R."/>
            <person name="Hamada M."/>
            <person name="Harada C."/>
            <person name="Hayashi A."/>
            <person name="Hijishita S."/>
            <person name="Honda M."/>
            <person name="Hosokawa S."/>
            <person name="Ichikawa Y."/>
            <person name="Idonuma A."/>
            <person name="Iijima M."/>
            <person name="Ikeda M."/>
            <person name="Ikeno M."/>
            <person name="Ito K."/>
            <person name="Ito S."/>
            <person name="Ito T."/>
            <person name="Ito Y."/>
            <person name="Ito Y."/>
            <person name="Iwabuchi A."/>
            <person name="Kamiya K."/>
            <person name="Karasawa W."/>
            <person name="Kurita K."/>
            <person name="Katagiri S."/>
            <person name="Kikuta A."/>
            <person name="Kobayashi H."/>
            <person name="Kobayashi N."/>
            <person name="Machita K."/>
            <person name="Maehara T."/>
            <person name="Masukawa M."/>
            <person name="Mizubayashi T."/>
            <person name="Mukai Y."/>
            <person name="Nagasaki H."/>
            <person name="Nagata Y."/>
            <person name="Naito S."/>
            <person name="Nakashima M."/>
            <person name="Nakama Y."/>
            <person name="Nakamichi Y."/>
            <person name="Nakamura M."/>
            <person name="Meguro A."/>
            <person name="Negishi M."/>
            <person name="Ohta I."/>
            <person name="Ohta T."/>
            <person name="Okamoto M."/>
            <person name="Ono N."/>
            <person name="Saji S."/>
            <person name="Sakaguchi M."/>
            <person name="Sakai K."/>
            <person name="Shibata M."/>
            <person name="Shimokawa T."/>
            <person name="Song J."/>
            <person name="Takazaki Y."/>
            <person name="Terasawa K."/>
            <person name="Tsugane M."/>
            <person name="Tsuji K."/>
            <person name="Ueda S."/>
            <person name="Waki K."/>
            <person name="Yamagata H."/>
            <person name="Yamamoto M."/>
            <person name="Yamamoto S."/>
            <person name="Yamane H."/>
            <person name="Yoshiki S."/>
            <person name="Yoshihara R."/>
            <person name="Yukawa K."/>
            <person name="Zhong H."/>
            <person name="Yano M."/>
            <person name="Yuan Q."/>
            <person name="Ouyang S."/>
            <person name="Liu J."/>
            <person name="Jones K.M."/>
            <person name="Gansberger K."/>
            <person name="Moffat K."/>
            <person name="Hill J."/>
            <person name="Bera J."/>
            <person name="Fadrosh D."/>
            <person name="Jin S."/>
            <person name="Johri S."/>
            <person name="Kim M."/>
            <person name="Overton L."/>
            <person name="Reardon M."/>
            <person name="Tsitrin T."/>
            <person name="Vuong H."/>
            <person name="Weaver B."/>
            <person name="Ciecko A."/>
            <person name="Tallon L."/>
            <person name="Jackson J."/>
            <person name="Pai G."/>
            <person name="Aken S.V."/>
            <person name="Utterback T."/>
            <person name="Reidmuller S."/>
            <person name="Feldblyum T."/>
            <person name="Hsiao J."/>
            <person name="Zismann V."/>
            <person name="Iobst S."/>
            <person name="de Vazeille A.R."/>
            <person name="Buell C.R."/>
            <person name="Ying K."/>
            <person name="Li Y."/>
            <person name="Lu T."/>
            <person name="Huang Y."/>
            <person name="Zhao Q."/>
            <person name="Feng Q."/>
            <person name="Zhang L."/>
            <person name="Zhu J."/>
            <person name="Weng Q."/>
            <person name="Mu J."/>
            <person name="Lu Y."/>
            <person name="Fan D."/>
            <person name="Liu Y."/>
            <person name="Guan J."/>
            <person name="Zhang Y."/>
            <person name="Yu S."/>
            <person name="Liu X."/>
            <person name="Zhang Y."/>
            <person name="Hong G."/>
            <person name="Han B."/>
            <person name="Choisne N."/>
            <person name="Demange N."/>
            <person name="Orjeda G."/>
            <person name="Samain S."/>
            <person name="Cattolico L."/>
            <person name="Pelletier E."/>
            <person name="Couloux A."/>
            <person name="Segurens B."/>
            <person name="Wincker P."/>
            <person name="D'Hont A."/>
            <person name="Scarpelli C."/>
            <person name="Weissenbach J."/>
            <person name="Salanoubat M."/>
            <person name="Quetier F."/>
            <person name="Yu Y."/>
            <person name="Kim H.R."/>
            <person name="Rambo T."/>
            <person name="Currie J."/>
            <person name="Collura K."/>
            <person name="Luo M."/>
            <person name="Yang T."/>
            <person name="Ammiraju J.S.S."/>
            <person name="Engler F."/>
            <person name="Soderlund C."/>
            <person name="Wing R.A."/>
            <person name="Palmer L.E."/>
            <person name="de la Bastide M."/>
            <person name="Spiegel L."/>
            <person name="Nascimento L."/>
            <person name="Zutavern T."/>
            <person name="O'Shaughnessy A."/>
            <person name="Dike S."/>
            <person name="Dedhia N."/>
            <person name="Preston R."/>
            <person name="Balija V."/>
            <person name="McCombie W.R."/>
            <person name="Chow T."/>
            <person name="Chen H."/>
            <person name="Chung M."/>
            <person name="Chen C."/>
            <person name="Shaw J."/>
            <person name="Wu H."/>
            <person name="Hsiao K."/>
            <person name="Chao Y."/>
            <person name="Chu M."/>
            <person name="Cheng C."/>
            <person name="Hour A."/>
            <person name="Lee P."/>
            <person name="Lin S."/>
            <person name="Lin Y."/>
            <person name="Liou J."/>
            <person name="Liu S."/>
            <person name="Hsing Y."/>
            <person name="Raghuvanshi S."/>
            <person name="Mohanty A."/>
            <person name="Bharti A.K."/>
            <person name="Gaur A."/>
            <person name="Gupta V."/>
            <person name="Kumar D."/>
            <person name="Ravi V."/>
            <person name="Vij S."/>
            <person name="Kapur A."/>
            <person name="Khurana P."/>
            <person name="Khurana P."/>
            <person name="Khurana J.P."/>
            <person name="Tyagi A.K."/>
            <person name="Gaikwad K."/>
            <person name="Singh A."/>
            <person name="Dalal V."/>
            <person name="Srivastava S."/>
            <person name="Dixit A."/>
            <person name="Pal A.K."/>
            <person name="Ghazi I.A."/>
            <person name="Yadav M."/>
            <person name="Pandit A."/>
            <person name="Bhargava A."/>
            <person name="Sureshbabu K."/>
            <person name="Batra K."/>
            <person name="Sharma T.R."/>
            <person name="Mohapatra T."/>
            <person name="Singh N.K."/>
            <person name="Messing J."/>
            <person name="Nelson A.B."/>
            <person name="Fuks G."/>
            <person name="Kavchok S."/>
            <person name="Keizer G."/>
            <person name="Linton E."/>
            <person name="Llaca V."/>
            <person name="Song R."/>
            <person name="Tanyolac B."/>
            <person name="Young S."/>
            <person name="Ho-Il K."/>
            <person name="Hahn J.H."/>
            <person name="Sangsakoo G."/>
            <person name="Vanavichit A."/>
            <person name="de Mattos Luiz.A.T."/>
            <person name="Zimmer P.D."/>
            <person name="Malone G."/>
            <person name="Dellagostin O."/>
            <person name="de Oliveira A.C."/>
            <person name="Bevan M."/>
            <person name="Bancroft I."/>
            <person name="Minx P."/>
            <person name="Cordum H."/>
            <person name="Wilson R."/>
            <person name="Cheng Z."/>
            <person name="Jin W."/>
            <person name="Jiang J."/>
            <person name="Leong S.A."/>
            <person name="Iwama H."/>
            <person name="Gojobori T."/>
            <person name="Itoh T."/>
            <person name="Niimura Y."/>
            <person name="Fujii Y."/>
            <person name="Habara T."/>
            <person name="Sakai H."/>
            <person name="Sato Y."/>
            <person name="Wilson G."/>
            <person name="Kumar K."/>
            <person name="McCouch S."/>
            <person name="Juretic N."/>
            <person name="Hoen D."/>
            <person name="Wright S."/>
            <person name="Bruskiewich R."/>
            <person name="Bureau T."/>
            <person name="Miyao A."/>
            <person name="Hirochika H."/>
            <person name="Nishikawa T."/>
            <person name="Kadowaki K."/>
            <person name="Sugiura M."/>
            <person name="Burr B."/>
            <person name="Sasaki T."/>
        </authorList>
    </citation>
    <scope>NUCLEOTIDE SEQUENCE [LARGE SCALE GENOMIC DNA]</scope>
    <source>
        <strain evidence="9">cv. Nipponbare</strain>
    </source>
</reference>
<evidence type="ECO:0000313" key="8">
    <source>
        <dbReference type="EMBL" id="BAD29368.1"/>
    </source>
</evidence>
<gene>
    <name evidence="7" type="ORF">OSJNBb0005A04.26</name>
    <name evidence="8" type="ORF">P0663F07.2</name>
</gene>
<evidence type="ECO:0000256" key="3">
    <source>
        <dbReference type="PIRSR" id="PIRSR000137-2"/>
    </source>
</evidence>
<dbReference type="EMBL" id="AP005823">
    <property type="protein sequence ID" value="BAD29368.1"/>
    <property type="molecule type" value="Genomic_DNA"/>
</dbReference>
<feature type="binding site" evidence="3">
    <location>
        <position position="230"/>
    </location>
    <ligand>
        <name>FAD</name>
        <dbReference type="ChEBI" id="CHEBI:57692"/>
    </ligand>
</feature>
<feature type="disulfide bond" evidence="4">
    <location>
        <begin position="450"/>
        <end position="506"/>
    </location>
</feature>
<dbReference type="AlphaFoldDB" id="Q6EPQ2"/>
<proteinExistence type="inferred from homology"/>
<dbReference type="SUPFAM" id="SSF51905">
    <property type="entry name" value="FAD/NAD(P)-binding domain"/>
    <property type="match status" value="1"/>
</dbReference>
<dbReference type="Gene3D" id="3.30.410.40">
    <property type="match status" value="1"/>
</dbReference>
<dbReference type="GO" id="GO:0016829">
    <property type="term" value="F:lyase activity"/>
    <property type="evidence" value="ECO:0007669"/>
    <property type="project" value="UniProtKB-KW"/>
</dbReference>
<reference evidence="7" key="1">
    <citation type="submission" date="2002-09" db="EMBL/GenBank/DDBJ databases">
        <title>Oryza sativa nipponbare(GA3) genomic DNA, chromosome 2, BAC clone:OSJNBb0005A04.</title>
        <authorList>
            <person name="Sasaki T."/>
            <person name="Matsumoto T."/>
            <person name="Katayose Y."/>
        </authorList>
    </citation>
    <scope>NUCLEOTIDE SEQUENCE</scope>
</reference>
<dbReference type="EMBL" id="AP005775">
    <property type="protein sequence ID" value="BAD29242.1"/>
    <property type="molecule type" value="Genomic_DNA"/>
</dbReference>
<evidence type="ECO:0000259" key="6">
    <source>
        <dbReference type="PROSITE" id="PS00624"/>
    </source>
</evidence>
<keyword evidence="4" id="KW-1015">Disulfide bond</keyword>
<dbReference type="InterPro" id="IPR051871">
    <property type="entry name" value="GMC_Oxidoreductase-Related"/>
</dbReference>
<dbReference type="InterPro" id="IPR007867">
    <property type="entry name" value="GMC_OxRtase_C"/>
</dbReference>
<dbReference type="SUPFAM" id="SSF54373">
    <property type="entry name" value="FAD-linked reductases, C-terminal domain"/>
    <property type="match status" value="1"/>
</dbReference>
<feature type="binding site" evidence="3">
    <location>
        <position position="117"/>
    </location>
    <ligand>
        <name>FAD</name>
        <dbReference type="ChEBI" id="CHEBI:57692"/>
    </ligand>
</feature>
<keyword evidence="8" id="KW-0456">Lyase</keyword>
<protein>
    <submittedName>
        <fullName evidence="8">Mandelonitrile lyase</fullName>
    </submittedName>
</protein>
<feature type="binding site" evidence="3">
    <location>
        <begin position="514"/>
        <end position="515"/>
    </location>
    <ligand>
        <name>FAD</name>
        <dbReference type="ChEBI" id="CHEBI:57692"/>
    </ligand>
</feature>
<comment type="similarity">
    <text evidence="1">Belongs to the GMC oxidoreductase family.</text>
</comment>
<dbReference type="Pfam" id="PF00732">
    <property type="entry name" value="GMC_oxred_N"/>
    <property type="match status" value="1"/>
</dbReference>
<dbReference type="Proteomes" id="UP000000763">
    <property type="component" value="Chromosome 2"/>
</dbReference>
<reference evidence="9" key="4">
    <citation type="journal article" date="2008" name="Nucleic Acids Res.">
        <title>The rice annotation project database (RAP-DB): 2008 update.</title>
        <authorList>
            <consortium name="The rice annotation project (RAP)"/>
        </authorList>
    </citation>
    <scope>GENOME REANNOTATION</scope>
    <source>
        <strain evidence="9">cv. Nipponbare</strain>
    </source>
</reference>
<dbReference type="GO" id="GO:0016614">
    <property type="term" value="F:oxidoreductase activity, acting on CH-OH group of donors"/>
    <property type="evidence" value="ECO:0007669"/>
    <property type="project" value="InterPro"/>
</dbReference>
<evidence type="ECO:0000256" key="1">
    <source>
        <dbReference type="ARBA" id="ARBA00010790"/>
    </source>
</evidence>
<evidence type="ECO:0000256" key="5">
    <source>
        <dbReference type="SAM" id="SignalP"/>
    </source>
</evidence>
<dbReference type="PANTHER" id="PTHR45968">
    <property type="entry name" value="OSJNBA0019K04.7 PROTEIN"/>
    <property type="match status" value="1"/>
</dbReference>
<keyword evidence="3" id="KW-0285">Flavoprotein</keyword>
<evidence type="ECO:0000313" key="7">
    <source>
        <dbReference type="EMBL" id="BAD29242.1"/>
    </source>
</evidence>
<dbReference type="Pfam" id="PF05199">
    <property type="entry name" value="GMC_oxred_C"/>
    <property type="match status" value="1"/>
</dbReference>
<reference evidence="8" key="2">
    <citation type="submission" date="2002-10" db="EMBL/GenBank/DDBJ databases">
        <title>Oryza sativa nipponbare(GA3) genomic DNA, chromosome 2, PAC clone:P0663F07.</title>
        <authorList>
            <person name="Sasaki T."/>
            <person name="Matsumoto T."/>
            <person name="Katayose Y."/>
        </authorList>
    </citation>
    <scope>NUCLEOTIDE SEQUENCE</scope>
</reference>
<feature type="signal peptide" evidence="5">
    <location>
        <begin position="1"/>
        <end position="25"/>
    </location>
</feature>
<feature type="binding site" evidence="3">
    <location>
        <position position="543"/>
    </location>
    <ligand>
        <name>FAD</name>
        <dbReference type="ChEBI" id="CHEBI:57692"/>
    </ligand>
</feature>